<feature type="domain" description="Bacterial Pleckstrin homology" evidence="1">
    <location>
        <begin position="11"/>
        <end position="131"/>
    </location>
</feature>
<dbReference type="PANTHER" id="PTHR35796">
    <property type="entry name" value="HYPOTHETICAL CYTOSOLIC PROTEIN"/>
    <property type="match status" value="1"/>
</dbReference>
<accession>A0A3A8ESW3</accession>
<protein>
    <submittedName>
        <fullName evidence="2">PH domain-containing protein</fullName>
    </submittedName>
</protein>
<gene>
    <name evidence="2" type="ORF">D7V20_14460</name>
</gene>
<keyword evidence="3" id="KW-1185">Reference proteome</keyword>
<dbReference type="Gene3D" id="1.10.287.210">
    <property type="match status" value="1"/>
</dbReference>
<organism evidence="2 3">
    <name type="scientific">Acinetobacter rongchengensis</name>
    <dbReference type="NCBI Taxonomy" id="2419601"/>
    <lineage>
        <taxon>Bacteria</taxon>
        <taxon>Pseudomonadati</taxon>
        <taxon>Pseudomonadota</taxon>
        <taxon>Gammaproteobacteria</taxon>
        <taxon>Moraxellales</taxon>
        <taxon>Moraxellaceae</taxon>
        <taxon>Acinetobacter</taxon>
    </lineage>
</organism>
<dbReference type="Gene3D" id="2.30.29.50">
    <property type="entry name" value="Bacterial Pleckstrin homology domain"/>
    <property type="match status" value="1"/>
</dbReference>
<dbReference type="Pfam" id="PF08000">
    <property type="entry name" value="bPH_1"/>
    <property type="match status" value="1"/>
</dbReference>
<dbReference type="SUPFAM" id="SSF50729">
    <property type="entry name" value="PH domain-like"/>
    <property type="match status" value="1"/>
</dbReference>
<evidence type="ECO:0000313" key="2">
    <source>
        <dbReference type="EMBL" id="RKG36546.1"/>
    </source>
</evidence>
<name>A0A3A8ESW3_9GAMM</name>
<dbReference type="Proteomes" id="UP000280405">
    <property type="component" value="Unassembled WGS sequence"/>
</dbReference>
<dbReference type="EMBL" id="RAXT01000041">
    <property type="protein sequence ID" value="RKG36546.1"/>
    <property type="molecule type" value="Genomic_DNA"/>
</dbReference>
<reference evidence="2 3" key="1">
    <citation type="submission" date="2018-09" db="EMBL/GenBank/DDBJ databases">
        <title>The draft genome of Acinetobacter spp. strains.</title>
        <authorList>
            <person name="Qin J."/>
            <person name="Feng Y."/>
            <person name="Zong Z."/>
        </authorList>
    </citation>
    <scope>NUCLEOTIDE SEQUENCE [LARGE SCALE GENOMIC DNA]</scope>
    <source>
        <strain evidence="2 3">WCHAc060115</strain>
    </source>
</reference>
<dbReference type="InterPro" id="IPR012544">
    <property type="entry name" value="PHb"/>
</dbReference>
<proteinExistence type="predicted"/>
<sequence length="149" mass="17497">MFKNLASEMMGTSDIGIIIEPQDFNKTDIDDYIFHEDNEKIFFVIKSKTDEYCFTNVAFMHLDGKSAMSKKRTLYRYLYKHNPIKNVLLETAGTVDLDIEIKFLLGEQHFSIDIDKKQIEKIRDLYKALFTIGETCKEINRKRNILLQS</sequence>
<dbReference type="OrthoDB" id="3199551at2"/>
<comment type="caution">
    <text evidence="2">The sequence shown here is derived from an EMBL/GenBank/DDBJ whole genome shotgun (WGS) entry which is preliminary data.</text>
</comment>
<dbReference type="AlphaFoldDB" id="A0A3A8ESW3"/>
<dbReference type="PANTHER" id="PTHR35796:SF2">
    <property type="entry name" value="YVBH-LIKE OLIGOMERISATION REGION"/>
    <property type="match status" value="1"/>
</dbReference>
<feature type="non-terminal residue" evidence="2">
    <location>
        <position position="149"/>
    </location>
</feature>
<evidence type="ECO:0000313" key="3">
    <source>
        <dbReference type="Proteomes" id="UP000280405"/>
    </source>
</evidence>
<dbReference type="InterPro" id="IPR037063">
    <property type="entry name" value="PHb_sf"/>
</dbReference>
<evidence type="ECO:0000259" key="1">
    <source>
        <dbReference type="Pfam" id="PF08000"/>
    </source>
</evidence>
<dbReference type="RefSeq" id="WP_147395801.1">
    <property type="nucleotide sequence ID" value="NZ_RAXT01000041.1"/>
</dbReference>